<evidence type="ECO:0000256" key="2">
    <source>
        <dbReference type="ARBA" id="ARBA00022946"/>
    </source>
</evidence>
<evidence type="ECO:0000256" key="1">
    <source>
        <dbReference type="ARBA" id="ARBA00022737"/>
    </source>
</evidence>
<evidence type="ECO:0000313" key="5">
    <source>
        <dbReference type="EnsemblPlants" id="KQJ97864"/>
    </source>
</evidence>
<dbReference type="InParanoid" id="I1I6A8"/>
<evidence type="ECO:0000313" key="4">
    <source>
        <dbReference type="EMBL" id="KQJ97864.1"/>
    </source>
</evidence>
<reference evidence="4" key="2">
    <citation type="submission" date="2017-06" db="EMBL/GenBank/DDBJ databases">
        <title>WGS assembly of Brachypodium distachyon.</title>
        <authorList>
            <consortium name="The International Brachypodium Initiative"/>
            <person name="Lucas S."/>
            <person name="Harmon-Smith M."/>
            <person name="Lail K."/>
            <person name="Tice H."/>
            <person name="Grimwood J."/>
            <person name="Bruce D."/>
            <person name="Barry K."/>
            <person name="Shu S."/>
            <person name="Lindquist E."/>
            <person name="Wang M."/>
            <person name="Pitluck S."/>
            <person name="Vogel J.P."/>
            <person name="Garvin D.F."/>
            <person name="Mockler T.C."/>
            <person name="Schmutz J."/>
            <person name="Rokhsar D."/>
            <person name="Bevan M.W."/>
        </authorList>
    </citation>
    <scope>NUCLEOTIDE SEQUENCE</scope>
    <source>
        <strain evidence="4">Bd21</strain>
    </source>
</reference>
<dbReference type="PANTHER" id="PTHR47926:SF465">
    <property type="entry name" value="PENTATRICOPEPTIDE REPEAT (PPR-LIKE) SUPERFAMILY PROTEIN"/>
    <property type="match status" value="1"/>
</dbReference>
<dbReference type="Gene3D" id="1.25.40.10">
    <property type="entry name" value="Tetratricopeptide repeat domain"/>
    <property type="match status" value="1"/>
</dbReference>
<gene>
    <name evidence="4" type="ORF">BRADI_3g33800v3</name>
</gene>
<feature type="repeat" description="PPR" evidence="3">
    <location>
        <begin position="36"/>
        <end position="70"/>
    </location>
</feature>
<reference evidence="5" key="3">
    <citation type="submission" date="2018-08" db="UniProtKB">
        <authorList>
            <consortium name="EnsemblPlants"/>
        </authorList>
    </citation>
    <scope>IDENTIFICATION</scope>
    <source>
        <strain evidence="5">cv. Bd21</strain>
    </source>
</reference>
<dbReference type="PANTHER" id="PTHR47926">
    <property type="entry name" value="PENTATRICOPEPTIDE REPEAT-CONTAINING PROTEIN"/>
    <property type="match status" value="1"/>
</dbReference>
<dbReference type="HOGENOM" id="CLU_2064726_0_0_1"/>
<dbReference type="InterPro" id="IPR046960">
    <property type="entry name" value="PPR_At4g14850-like_plant"/>
</dbReference>
<sequence>MPHRDLTSYNAAVLPLAGGGEMLEGVELYSKMPMRNTLTWNALMDGYVRYGEAAEASSIFQHFVKDGAPPDQITFSRHMGSRSTEAIGFFVQMVWEKVGPDANTFLLLLTHCCNCSLVD</sequence>
<dbReference type="PROSITE" id="PS51375">
    <property type="entry name" value="PPR"/>
    <property type="match status" value="1"/>
</dbReference>
<dbReference type="NCBIfam" id="TIGR00756">
    <property type="entry name" value="PPR"/>
    <property type="match status" value="1"/>
</dbReference>
<dbReference type="OrthoDB" id="185373at2759"/>
<dbReference type="Gramene" id="KQJ97864">
    <property type="protein sequence ID" value="KQJ97864"/>
    <property type="gene ID" value="BRADI_3g33800v3"/>
</dbReference>
<keyword evidence="1" id="KW-0677">Repeat</keyword>
<dbReference type="EMBL" id="CM000882">
    <property type="protein sequence ID" value="KQJ97864.1"/>
    <property type="molecule type" value="Genomic_DNA"/>
</dbReference>
<accession>I1I6A8</accession>
<dbReference type="AlphaFoldDB" id="I1I6A8"/>
<organism evidence="4">
    <name type="scientific">Brachypodium distachyon</name>
    <name type="common">Purple false brome</name>
    <name type="synonym">Trachynia distachya</name>
    <dbReference type="NCBI Taxonomy" id="15368"/>
    <lineage>
        <taxon>Eukaryota</taxon>
        <taxon>Viridiplantae</taxon>
        <taxon>Streptophyta</taxon>
        <taxon>Embryophyta</taxon>
        <taxon>Tracheophyta</taxon>
        <taxon>Spermatophyta</taxon>
        <taxon>Magnoliopsida</taxon>
        <taxon>Liliopsida</taxon>
        <taxon>Poales</taxon>
        <taxon>Poaceae</taxon>
        <taxon>BOP clade</taxon>
        <taxon>Pooideae</taxon>
        <taxon>Stipodae</taxon>
        <taxon>Brachypodieae</taxon>
        <taxon>Brachypodium</taxon>
    </lineage>
</organism>
<dbReference type="InterPro" id="IPR011990">
    <property type="entry name" value="TPR-like_helical_dom_sf"/>
</dbReference>
<keyword evidence="2" id="KW-0809">Transit peptide</keyword>
<dbReference type="InterPro" id="IPR002885">
    <property type="entry name" value="PPR_rpt"/>
</dbReference>
<evidence type="ECO:0000313" key="6">
    <source>
        <dbReference type="Proteomes" id="UP000008810"/>
    </source>
</evidence>
<reference evidence="4 5" key="1">
    <citation type="journal article" date="2010" name="Nature">
        <title>Genome sequencing and analysis of the model grass Brachypodium distachyon.</title>
        <authorList>
            <consortium name="International Brachypodium Initiative"/>
        </authorList>
    </citation>
    <scope>NUCLEOTIDE SEQUENCE [LARGE SCALE GENOMIC DNA]</scope>
    <source>
        <strain evidence="4 5">Bd21</strain>
    </source>
</reference>
<evidence type="ECO:0008006" key="7">
    <source>
        <dbReference type="Google" id="ProtNLM"/>
    </source>
</evidence>
<dbReference type="Proteomes" id="UP000008810">
    <property type="component" value="Chromosome 3"/>
</dbReference>
<keyword evidence="6" id="KW-1185">Reference proteome</keyword>
<proteinExistence type="predicted"/>
<dbReference type="Pfam" id="PF13041">
    <property type="entry name" value="PPR_2"/>
    <property type="match status" value="1"/>
</dbReference>
<dbReference type="EnsemblPlants" id="KQJ97864">
    <property type="protein sequence ID" value="KQJ97864"/>
    <property type="gene ID" value="BRADI_3g33800v3"/>
</dbReference>
<dbReference type="eggNOG" id="KOG4197">
    <property type="taxonomic scope" value="Eukaryota"/>
</dbReference>
<dbReference type="GO" id="GO:0003723">
    <property type="term" value="F:RNA binding"/>
    <property type="evidence" value="ECO:0007669"/>
    <property type="project" value="InterPro"/>
</dbReference>
<dbReference type="GO" id="GO:0009451">
    <property type="term" value="P:RNA modification"/>
    <property type="evidence" value="ECO:0007669"/>
    <property type="project" value="InterPro"/>
</dbReference>
<name>I1I6A8_BRADI</name>
<evidence type="ECO:0000256" key="3">
    <source>
        <dbReference type="PROSITE-ProRule" id="PRU00708"/>
    </source>
</evidence>
<protein>
    <recommendedName>
        <fullName evidence="7">Pentatricopeptide repeat-containing protein</fullName>
    </recommendedName>
</protein>